<dbReference type="OrthoDB" id="9761532at2"/>
<dbReference type="KEGG" id="bcv:Bcav_1926"/>
<keyword evidence="1" id="KW-0645">Protease</keyword>
<feature type="domain" description="Peptidase M20 dimerisation" evidence="4">
    <location>
        <begin position="206"/>
        <end position="337"/>
    </location>
</feature>
<protein>
    <submittedName>
        <fullName evidence="5">Peptidase M20</fullName>
    </submittedName>
</protein>
<dbReference type="InterPro" id="IPR002933">
    <property type="entry name" value="Peptidase_M20"/>
</dbReference>
<dbReference type="Gene3D" id="3.40.630.10">
    <property type="entry name" value="Zn peptidases"/>
    <property type="match status" value="1"/>
</dbReference>
<dbReference type="Proteomes" id="UP000007962">
    <property type="component" value="Chromosome"/>
</dbReference>
<dbReference type="AlphaFoldDB" id="C5C5J1"/>
<dbReference type="Pfam" id="PF07687">
    <property type="entry name" value="M20_dimer"/>
    <property type="match status" value="1"/>
</dbReference>
<evidence type="ECO:0000256" key="2">
    <source>
        <dbReference type="ARBA" id="ARBA00022723"/>
    </source>
</evidence>
<dbReference type="eggNOG" id="COG0624">
    <property type="taxonomic scope" value="Bacteria"/>
</dbReference>
<dbReference type="PANTHER" id="PTHR43270:SF12">
    <property type="entry name" value="SUCCINYL-DIAMINOPIMELATE DESUCCINYLASE"/>
    <property type="match status" value="1"/>
</dbReference>
<dbReference type="SUPFAM" id="SSF53187">
    <property type="entry name" value="Zn-dependent exopeptidases"/>
    <property type="match status" value="1"/>
</dbReference>
<organism evidence="5 6">
    <name type="scientific">Beutenbergia cavernae (strain ATCC BAA-8 / DSM 12333 / CCUG 43141 / JCM 11478 / NBRC 16432 / NCIMB 13614 / HKI 0122)</name>
    <dbReference type="NCBI Taxonomy" id="471853"/>
    <lineage>
        <taxon>Bacteria</taxon>
        <taxon>Bacillati</taxon>
        <taxon>Actinomycetota</taxon>
        <taxon>Actinomycetes</taxon>
        <taxon>Micrococcales</taxon>
        <taxon>Beutenbergiaceae</taxon>
        <taxon>Beutenbergia</taxon>
    </lineage>
</organism>
<dbReference type="Gene3D" id="3.30.70.360">
    <property type="match status" value="1"/>
</dbReference>
<keyword evidence="2" id="KW-0479">Metal-binding</keyword>
<sequence>MGGVAERVGALVPQLVDDLKALTAIPSIAFPGFPQEEVVRAHDTVVGHLRDVGVTDISSIDLPDTSPVILARVPGPPGAPTVLLYAHYDVQPAGDESQWTHPPFEPVEIDGVVYGRGVADDKSNLMAHIGALRYYEGRPPVNLTIVFEGQEEWGSPLDTYPPQAPELFACDAMVIADTGNIRPGVPTFTTALRGDAELTVEVRTLPEPKHSGLYGGPAPDALLALLAALATLHDDAGRPAVDGLRADEWTGAQPMDEAAYREAVGAADGVPLLGSGTIADRLWAGPAITVVGIDAPQVDGAVLAVVPYARALVNIRVHPQQSAAEAQEAVARHLEAVRPFGIELTVARNDAGDGFSAATDGPAYAAASAAMATAWGAEPIRIGSGGAIPLVSGLHAAVPQAEILMFGAEDSLCNLHAPNERLVVDELRRTVIAMVEFFDAFGRPDAH</sequence>
<dbReference type="RefSeq" id="WP_015882422.1">
    <property type="nucleotide sequence ID" value="NC_012669.1"/>
</dbReference>
<dbReference type="PANTHER" id="PTHR43270">
    <property type="entry name" value="BETA-ALA-HIS DIPEPTIDASE"/>
    <property type="match status" value="1"/>
</dbReference>
<dbReference type="HOGENOM" id="CLU_029469_2_0_11"/>
<evidence type="ECO:0000259" key="4">
    <source>
        <dbReference type="Pfam" id="PF07687"/>
    </source>
</evidence>
<keyword evidence="3" id="KW-0378">Hydrolase</keyword>
<proteinExistence type="predicted"/>
<evidence type="ECO:0000256" key="1">
    <source>
        <dbReference type="ARBA" id="ARBA00022670"/>
    </source>
</evidence>
<reference evidence="5 6" key="1">
    <citation type="journal article" date="2009" name="Stand. Genomic Sci.">
        <title>Complete genome sequence of Beutenbergia cavernae type strain (HKI 0122).</title>
        <authorList>
            <person name="Land M."/>
            <person name="Pukall R."/>
            <person name="Abt B."/>
            <person name="Goker M."/>
            <person name="Rohde M."/>
            <person name="Glavina Del Rio T."/>
            <person name="Tice H."/>
            <person name="Copeland A."/>
            <person name="Cheng J.F."/>
            <person name="Lucas S."/>
            <person name="Chen F."/>
            <person name="Nolan M."/>
            <person name="Bruce D."/>
            <person name="Goodwin L."/>
            <person name="Pitluck S."/>
            <person name="Ivanova N."/>
            <person name="Mavromatis K."/>
            <person name="Ovchinnikova G."/>
            <person name="Pati A."/>
            <person name="Chen A."/>
            <person name="Palaniappan K."/>
            <person name="Hauser L."/>
            <person name="Chang Y.J."/>
            <person name="Jefferies C.C."/>
            <person name="Saunders E."/>
            <person name="Brettin T."/>
            <person name="Detter J.C."/>
            <person name="Han C."/>
            <person name="Chain P."/>
            <person name="Bristow J."/>
            <person name="Eisen J.A."/>
            <person name="Markowitz V."/>
            <person name="Hugenholtz P."/>
            <person name="Kyrpides N.C."/>
            <person name="Klenk H.P."/>
            <person name="Lapidus A."/>
        </authorList>
    </citation>
    <scope>NUCLEOTIDE SEQUENCE [LARGE SCALE GENOMIC DNA]</scope>
    <source>
        <strain evidence="6">ATCC BAA-8 / DSM 12333 / NBRC 16432</strain>
    </source>
</reference>
<dbReference type="EMBL" id="CP001618">
    <property type="protein sequence ID" value="ACQ80182.1"/>
    <property type="molecule type" value="Genomic_DNA"/>
</dbReference>
<accession>C5C5J1</accession>
<evidence type="ECO:0000313" key="5">
    <source>
        <dbReference type="EMBL" id="ACQ80182.1"/>
    </source>
</evidence>
<evidence type="ECO:0000313" key="6">
    <source>
        <dbReference type="Proteomes" id="UP000007962"/>
    </source>
</evidence>
<dbReference type="GO" id="GO:0006508">
    <property type="term" value="P:proteolysis"/>
    <property type="evidence" value="ECO:0007669"/>
    <property type="project" value="UniProtKB-KW"/>
</dbReference>
<name>C5C5J1_BEUC1</name>
<dbReference type="NCBIfam" id="NF005914">
    <property type="entry name" value="PRK07907.1"/>
    <property type="match status" value="1"/>
</dbReference>
<gene>
    <name evidence="5" type="ordered locus">Bcav_1926</name>
</gene>
<evidence type="ECO:0000256" key="3">
    <source>
        <dbReference type="ARBA" id="ARBA00022801"/>
    </source>
</evidence>
<dbReference type="GO" id="GO:0046872">
    <property type="term" value="F:metal ion binding"/>
    <property type="evidence" value="ECO:0007669"/>
    <property type="project" value="UniProtKB-KW"/>
</dbReference>
<dbReference type="Pfam" id="PF01546">
    <property type="entry name" value="Peptidase_M20"/>
    <property type="match status" value="1"/>
</dbReference>
<dbReference type="GO" id="GO:0008233">
    <property type="term" value="F:peptidase activity"/>
    <property type="evidence" value="ECO:0007669"/>
    <property type="project" value="UniProtKB-KW"/>
</dbReference>
<keyword evidence="6" id="KW-1185">Reference proteome</keyword>
<dbReference type="InterPro" id="IPR051458">
    <property type="entry name" value="Cyt/Met_Dipeptidase"/>
</dbReference>
<dbReference type="STRING" id="471853.Bcav_1926"/>
<dbReference type="InterPro" id="IPR011650">
    <property type="entry name" value="Peptidase_M20_dimer"/>
</dbReference>